<sequence>MTSLDLRNIASAGGNLVVNADKFTSLDLRNIASSGVGTNCKLTIKKAGKLTGLDCRNIASANPGNVTFDFSE</sequence>
<dbReference type="GeneID" id="85012922"/>
<dbReference type="AlphaFoldDB" id="A0A2G8ICR7"/>
<evidence type="ECO:0000313" key="2">
    <source>
        <dbReference type="Proteomes" id="UP000230046"/>
    </source>
</evidence>
<proteinExistence type="predicted"/>
<protein>
    <submittedName>
        <fullName evidence="1">Uncharacterized protein</fullName>
    </submittedName>
</protein>
<comment type="caution">
    <text evidence="1">The sequence shown here is derived from an EMBL/GenBank/DDBJ whole genome shotgun (WGS) entry which is preliminary data.</text>
</comment>
<dbReference type="Proteomes" id="UP000230046">
    <property type="component" value="Unassembled WGS sequence"/>
</dbReference>
<dbReference type="EMBL" id="PEKN01000001">
    <property type="protein sequence ID" value="PIK21306.1"/>
    <property type="molecule type" value="Genomic_DNA"/>
</dbReference>
<name>A0A2G8ICR7_PREIN</name>
<dbReference type="RefSeq" id="WP_018921249.1">
    <property type="nucleotide sequence ID" value="NZ_PEKN01000001.1"/>
</dbReference>
<gene>
    <name evidence="1" type="ORF">CTI18_08290</name>
</gene>
<evidence type="ECO:0000313" key="1">
    <source>
        <dbReference type="EMBL" id="PIK21306.1"/>
    </source>
</evidence>
<reference evidence="1 2" key="1">
    <citation type="submission" date="2017-11" db="EMBL/GenBank/DDBJ databases">
        <title>Genome sequencing of Prevotella intermedia KCOM 1653.</title>
        <authorList>
            <person name="Kook J.-K."/>
            <person name="Park S.-N."/>
            <person name="Lim Y.K."/>
        </authorList>
    </citation>
    <scope>NUCLEOTIDE SEQUENCE [LARGE SCALE GENOMIC DNA]</scope>
    <source>
        <strain evidence="1 2">KCOM 1653</strain>
    </source>
</reference>
<organism evidence="1 2">
    <name type="scientific">Prevotella intermedia</name>
    <dbReference type="NCBI Taxonomy" id="28131"/>
    <lineage>
        <taxon>Bacteria</taxon>
        <taxon>Pseudomonadati</taxon>
        <taxon>Bacteroidota</taxon>
        <taxon>Bacteroidia</taxon>
        <taxon>Bacteroidales</taxon>
        <taxon>Prevotellaceae</taxon>
        <taxon>Prevotella</taxon>
    </lineage>
</organism>
<accession>A0A2G8ICR7</accession>